<dbReference type="OrthoDB" id="3662383at2"/>
<gene>
    <name evidence="2" type="ORF">SAMN05421504_108246</name>
</gene>
<dbReference type="Gene3D" id="2.60.40.10">
    <property type="entry name" value="Immunoglobulins"/>
    <property type="match status" value="1"/>
</dbReference>
<dbReference type="SUPFAM" id="SSF48452">
    <property type="entry name" value="TPR-like"/>
    <property type="match status" value="1"/>
</dbReference>
<dbReference type="InterPro" id="IPR013783">
    <property type="entry name" value="Ig-like_fold"/>
</dbReference>
<keyword evidence="3" id="KW-1185">Reference proteome</keyword>
<sequence length="1416" mass="153280">MRWRHGLIAATGQVLVAGLLLSGMVAPPVAVADPGATLVSAEVFFHTDDNDKDGDTHVTVTVRDQENVEAASVSSDFERFPDNTDHGPYPLAVKHASSWDSLRFGSTSIVIDPNGDDTWKFYFRVTLVFSDGTHLATEAGGIEMSDERTEKTWNILPPLDGEYGRMDYSWVPQPRTVAESAQYLQARRIPALLWQACASAENSGRGEDYMSHVLAEASLLRLIEDRAGRAQLTTAMTGARPIRDTKNIYRDCLDHLAPGWRMPGAGAKDDLSTGPGWQKVIADMLKVPAFTGKPGTDSAPSCRTAGGPTDEWDFTMSLLLRVWGFVRQVPPKVLFGTDDPARLTQLKKDISERVWLQGGKADVDATICVRLGIAVPETENHEWLIRTTRFLHNEMLDILPVPASEPKYVKEYNVDPNPDNNTNGISGYIHGFTADLLKKDWLEYNSRPYSRYQLIGLLNLYEFSADPSIKQDAINLLNYMSVKHASESMDNKRDVPFRRKKDKSTDKFFQEDPTAAFYQGWVGGIPDVPFMPLNVSEEMTIAASSEYQPPTWVSDQMLNREHRDFLQYFNGQKQKEAAYGGKDFVISGGGADTDCPYPGGVVNACVGAGNDHGTVEPIVLLPHRVKDQTDAGLVNAWYPSYKDEIRIPGSEVNTCIARNFACGKELSIPDALKNGCTVTTDIPAGPDPAGDPRHAIAFKEIAMRFDARCAGPQYAQGCFFAYTADTGPMKYFVTHTCNPAAPVGETDTAFKAFIEYMRTVGRPLYRNFACGTSGSYIEMMDVVVPPTDVIDLSAKPQGQPANAVYNPRCGLETPSWDVGGHDGSVMHGDLTLSGGRYAITTTTLATTADHRSTAGQPISLTAAVSAPGRSGFTGTVTFLEGGTVLGTAPVSGGQAKLTLDSLPLGTHRLSAVYSGDTVFVASVGKAEHTVSGTLETAQALIAEANRLWGQGARPQATARATMAVAIVRELPAYRRLQAEWSIYPAAAYLAGTGRFDEATVLGEEGIALYRQLAKENPADDELAYRVGWAYAALAGSLWNKPELRPKSADLAAAGAADIRALAARNPAYRRQLADVTGYPASPFAGAVGRFDVATTLGEESIALYRQLAKEKPADDELAYRVGWASITLAGTLWNKPELRQKAAGLAADAVATIRPVAARNPAYRRSLAEWAAYPASPFLAAVGRFDEATTLGEEAITLFKQLAKESPADDELAYRVGWASVTLAGTLWNKPEARPKAADLAAAGVEAVRPVAARNPAYRRSLADWSAYPASPFAGAVGRFDKATAMGEEAIALYEKLAKENPADDEVAYRIGWASTTLANTLWARPESRSKAADLGLKAVTSLRPIATRNPAYRAQLGDWILAPAIPYLAGVGRKPEAIPLAQEAVDLFTALNQADPATYGPKLVQAKQKLAELQQ</sequence>
<dbReference type="Pfam" id="PF16640">
    <property type="entry name" value="Big_3_5"/>
    <property type="match status" value="1"/>
</dbReference>
<dbReference type="RefSeq" id="WP_091295690.1">
    <property type="nucleotide sequence ID" value="NZ_FNON01000008.1"/>
</dbReference>
<evidence type="ECO:0000313" key="2">
    <source>
        <dbReference type="EMBL" id="SDZ01179.1"/>
    </source>
</evidence>
<dbReference type="Proteomes" id="UP000199515">
    <property type="component" value="Unassembled WGS sequence"/>
</dbReference>
<organism evidence="2 3">
    <name type="scientific">Amycolatopsis xylanica</name>
    <dbReference type="NCBI Taxonomy" id="589385"/>
    <lineage>
        <taxon>Bacteria</taxon>
        <taxon>Bacillati</taxon>
        <taxon>Actinomycetota</taxon>
        <taxon>Actinomycetes</taxon>
        <taxon>Pseudonocardiales</taxon>
        <taxon>Pseudonocardiaceae</taxon>
        <taxon>Amycolatopsis</taxon>
    </lineage>
</organism>
<proteinExistence type="predicted"/>
<dbReference type="EMBL" id="FNON01000008">
    <property type="protein sequence ID" value="SDZ01179.1"/>
    <property type="molecule type" value="Genomic_DNA"/>
</dbReference>
<name>A0A1H3PL63_9PSEU</name>
<accession>A0A1H3PL63</accession>
<dbReference type="InterPro" id="IPR011990">
    <property type="entry name" value="TPR-like_helical_dom_sf"/>
</dbReference>
<protein>
    <submittedName>
        <fullName evidence="2">Ig-like domain (Group 3)</fullName>
    </submittedName>
</protein>
<evidence type="ECO:0000313" key="3">
    <source>
        <dbReference type="Proteomes" id="UP000199515"/>
    </source>
</evidence>
<evidence type="ECO:0000259" key="1">
    <source>
        <dbReference type="Pfam" id="PF16640"/>
    </source>
</evidence>
<dbReference type="STRING" id="589385.SAMN05421504_108246"/>
<dbReference type="Gene3D" id="1.25.40.10">
    <property type="entry name" value="Tetratricopeptide repeat domain"/>
    <property type="match status" value="1"/>
</dbReference>
<dbReference type="GO" id="GO:0005975">
    <property type="term" value="P:carbohydrate metabolic process"/>
    <property type="evidence" value="ECO:0007669"/>
    <property type="project" value="UniProtKB-ARBA"/>
</dbReference>
<feature type="domain" description="Bacterial Ig-like" evidence="1">
    <location>
        <begin position="847"/>
        <end position="930"/>
    </location>
</feature>
<dbReference type="InterPro" id="IPR032109">
    <property type="entry name" value="Big_3_5"/>
</dbReference>
<reference evidence="2 3" key="1">
    <citation type="submission" date="2016-10" db="EMBL/GenBank/DDBJ databases">
        <authorList>
            <person name="de Groot N.N."/>
        </authorList>
    </citation>
    <scope>NUCLEOTIDE SEQUENCE [LARGE SCALE GENOMIC DNA]</scope>
    <source>
        <strain evidence="2 3">CPCC 202699</strain>
    </source>
</reference>